<keyword evidence="4" id="KW-1185">Reference proteome</keyword>
<evidence type="ECO:0000313" key="3">
    <source>
        <dbReference type="EnsemblPlants" id="ORGLA04G0041400.1"/>
    </source>
</evidence>
<feature type="domain" description="N-acetyltransferase" evidence="2">
    <location>
        <begin position="218"/>
        <end position="336"/>
    </location>
</feature>
<protein>
    <recommendedName>
        <fullName evidence="2">N-acetyltransferase domain-containing protein</fullName>
    </recommendedName>
</protein>
<dbReference type="Pfam" id="PF13302">
    <property type="entry name" value="Acetyltransf_3"/>
    <property type="match status" value="1"/>
</dbReference>
<reference evidence="3" key="1">
    <citation type="submission" date="2015-06" db="UniProtKB">
        <authorList>
            <consortium name="EnsemblPlants"/>
        </authorList>
    </citation>
    <scope>IDENTIFICATION</scope>
</reference>
<dbReference type="InterPro" id="IPR000182">
    <property type="entry name" value="GNAT_dom"/>
</dbReference>
<dbReference type="PANTHER" id="PTHR46067:SF2">
    <property type="entry name" value="ACETYLTRANSFERASE, GNAT FAMILY PROTEIN, EXPRESSED"/>
    <property type="match status" value="1"/>
</dbReference>
<proteinExistence type="predicted"/>
<dbReference type="InterPro" id="IPR016181">
    <property type="entry name" value="Acyl_CoA_acyltransferase"/>
</dbReference>
<feature type="compositionally biased region" description="Basic and acidic residues" evidence="1">
    <location>
        <begin position="29"/>
        <end position="58"/>
    </location>
</feature>
<dbReference type="GO" id="GO:0016747">
    <property type="term" value="F:acyltransferase activity, transferring groups other than amino-acyl groups"/>
    <property type="evidence" value="ECO:0007669"/>
    <property type="project" value="InterPro"/>
</dbReference>
<feature type="region of interest" description="Disordered" evidence="1">
    <location>
        <begin position="170"/>
        <end position="192"/>
    </location>
</feature>
<dbReference type="Gramene" id="ORGLA04G0041400.1">
    <property type="protein sequence ID" value="ORGLA04G0041400.1"/>
    <property type="gene ID" value="ORGLA04G0041400"/>
</dbReference>
<dbReference type="EnsemblPlants" id="ORGLA04G0041400.1">
    <property type="protein sequence ID" value="ORGLA04G0041400.1"/>
    <property type="gene ID" value="ORGLA04G0041400"/>
</dbReference>
<feature type="compositionally biased region" description="Low complexity" evidence="1">
    <location>
        <begin position="1"/>
        <end position="21"/>
    </location>
</feature>
<name>I1PJP5_ORYGL</name>
<dbReference type="PANTHER" id="PTHR46067">
    <property type="entry name" value="ACYL-COA N-ACYLTRANSFERASES (NAT) SUPERFAMILY PROTEIN"/>
    <property type="match status" value="1"/>
</dbReference>
<feature type="compositionally biased region" description="Pro residues" evidence="1">
    <location>
        <begin position="173"/>
        <end position="184"/>
    </location>
</feature>
<evidence type="ECO:0000259" key="2">
    <source>
        <dbReference type="Pfam" id="PF13302"/>
    </source>
</evidence>
<reference evidence="3 4" key="2">
    <citation type="submission" date="2018-04" db="EMBL/GenBank/DDBJ databases">
        <title>OglaRS2 (Oryza glaberrima Reference Sequence Version 2).</title>
        <authorList>
            <person name="Zhang J."/>
            <person name="Kudrna D."/>
            <person name="Lee S."/>
            <person name="Talag J."/>
            <person name="Rajasekar S."/>
            <person name="Wing R.A."/>
        </authorList>
    </citation>
    <scope>NUCLEOTIDE SEQUENCE [LARGE SCALE GENOMIC DNA]</scope>
    <source>
        <strain evidence="3 4">cv. IRGC 96717</strain>
    </source>
</reference>
<feature type="region of interest" description="Disordered" evidence="1">
    <location>
        <begin position="1"/>
        <end position="65"/>
    </location>
</feature>
<accession>I1PJP5</accession>
<dbReference type="Gene3D" id="3.40.630.30">
    <property type="match status" value="1"/>
</dbReference>
<organism evidence="3 4">
    <name type="scientific">Oryza glaberrima</name>
    <name type="common">African rice</name>
    <dbReference type="NCBI Taxonomy" id="4538"/>
    <lineage>
        <taxon>Eukaryota</taxon>
        <taxon>Viridiplantae</taxon>
        <taxon>Streptophyta</taxon>
        <taxon>Embryophyta</taxon>
        <taxon>Tracheophyta</taxon>
        <taxon>Spermatophyta</taxon>
        <taxon>Magnoliopsida</taxon>
        <taxon>Liliopsida</taxon>
        <taxon>Poales</taxon>
        <taxon>Poaceae</taxon>
        <taxon>BOP clade</taxon>
        <taxon>Oryzoideae</taxon>
        <taxon>Oryzeae</taxon>
        <taxon>Oryzinae</taxon>
        <taxon>Oryza</taxon>
    </lineage>
</organism>
<evidence type="ECO:0000313" key="4">
    <source>
        <dbReference type="Proteomes" id="UP000007306"/>
    </source>
</evidence>
<dbReference type="Proteomes" id="UP000007306">
    <property type="component" value="Chromosome 4"/>
</dbReference>
<dbReference type="AlphaFoldDB" id="I1PJP5"/>
<evidence type="ECO:0000256" key="1">
    <source>
        <dbReference type="SAM" id="MobiDB-lite"/>
    </source>
</evidence>
<sequence length="360" mass="38925">MPRQSLSLPPLSLSLSLFSSPHPTPRGGQRRDGSRQHGGREAHALGDAATAKEEEVRRKPGGGGGGHVVHAELGALVIGVVGVVVLAMGCAGGGGGGEAMYSSRRSDGFGGLVVAERRHRWASTAAERRRQRVRAVAERRQLRAAAISWSRGTGGSAGERRLRAAAISERRAPPLPAAGPPPTPAAGAHRRGARPRLHLRAHLMSRVVERDTSSAWFLGSLFRVDEARRYIVDKVLPHPWYRAICVAGADRPVGSISVNPADDLREPDESETGGLRSRCCRASVGYRVAHVHWGRGVVTRAVRATAEVVSAEWPWLERLEAVADVENPAGRRAAAKRYFVSHYRLNGWKSRTLEDWSNGR</sequence>
<dbReference type="HOGENOM" id="CLU_069010_0_0_1"/>
<dbReference type="STRING" id="4538.I1PJP5"/>
<dbReference type="eggNOG" id="ENOG502SC5M">
    <property type="taxonomic scope" value="Eukaryota"/>
</dbReference>
<dbReference type="SUPFAM" id="SSF55729">
    <property type="entry name" value="Acyl-CoA N-acyltransferases (Nat)"/>
    <property type="match status" value="1"/>
</dbReference>